<evidence type="ECO:0000256" key="2">
    <source>
        <dbReference type="ARBA" id="ARBA00022803"/>
    </source>
</evidence>
<evidence type="ECO:0000313" key="4">
    <source>
        <dbReference type="EMBL" id="KAL2547414.1"/>
    </source>
</evidence>
<keyword evidence="2" id="KW-0802">TPR repeat</keyword>
<keyword evidence="5" id="KW-1185">Reference proteome</keyword>
<reference evidence="5" key="1">
    <citation type="submission" date="2024-07" db="EMBL/GenBank/DDBJ databases">
        <title>Two chromosome-level genome assemblies of Korean endemic species Abeliophyllum distichum and Forsythia ovata (Oleaceae).</title>
        <authorList>
            <person name="Jang H."/>
        </authorList>
    </citation>
    <scope>NUCLEOTIDE SEQUENCE [LARGE SCALE GENOMIC DNA]</scope>
</reference>
<dbReference type="Gene3D" id="6.10.250.3420">
    <property type="match status" value="1"/>
</dbReference>
<dbReference type="SUPFAM" id="SSF48452">
    <property type="entry name" value="TPR-like"/>
    <property type="match status" value="1"/>
</dbReference>
<dbReference type="InterPro" id="IPR041243">
    <property type="entry name" value="STI1/HOP_DP"/>
</dbReference>
<dbReference type="Pfam" id="PF18253">
    <property type="entry name" value="HipN"/>
    <property type="match status" value="1"/>
</dbReference>
<dbReference type="Gene3D" id="1.10.260.100">
    <property type="match status" value="1"/>
</dbReference>
<dbReference type="InterPro" id="IPR034649">
    <property type="entry name" value="Hip_N"/>
</dbReference>
<organism evidence="4 5">
    <name type="scientific">Forsythia ovata</name>
    <dbReference type="NCBI Taxonomy" id="205694"/>
    <lineage>
        <taxon>Eukaryota</taxon>
        <taxon>Viridiplantae</taxon>
        <taxon>Streptophyta</taxon>
        <taxon>Embryophyta</taxon>
        <taxon>Tracheophyta</taxon>
        <taxon>Spermatophyta</taxon>
        <taxon>Magnoliopsida</taxon>
        <taxon>eudicotyledons</taxon>
        <taxon>Gunneridae</taxon>
        <taxon>Pentapetalae</taxon>
        <taxon>asterids</taxon>
        <taxon>lamiids</taxon>
        <taxon>Lamiales</taxon>
        <taxon>Oleaceae</taxon>
        <taxon>Forsythieae</taxon>
        <taxon>Forsythia</taxon>
    </lineage>
</organism>
<dbReference type="AlphaFoldDB" id="A0ABD1WCM2"/>
<dbReference type="PANTHER" id="PTHR45883:SF2">
    <property type="entry name" value="HSC70-INTERACTING PROTEIN"/>
    <property type="match status" value="1"/>
</dbReference>
<dbReference type="Gene3D" id="1.25.40.10">
    <property type="entry name" value="Tetratricopeptide repeat domain"/>
    <property type="match status" value="1"/>
</dbReference>
<accession>A0ABD1WCM2</accession>
<keyword evidence="1" id="KW-0677">Repeat</keyword>
<name>A0ABD1WCM2_9LAMI</name>
<gene>
    <name evidence="4" type="ORF">Fot_08944</name>
</gene>
<protein>
    <submittedName>
        <fullName evidence="4">Hsc70-interacting protein</fullName>
    </submittedName>
</protein>
<dbReference type="Proteomes" id="UP001604277">
    <property type="component" value="Unassembled WGS sequence"/>
</dbReference>
<evidence type="ECO:0000259" key="3">
    <source>
        <dbReference type="SMART" id="SM00727"/>
    </source>
</evidence>
<dbReference type="PANTHER" id="PTHR45883">
    <property type="entry name" value="HSC70-INTERACTING PROTEIN"/>
    <property type="match status" value="1"/>
</dbReference>
<evidence type="ECO:0000256" key="1">
    <source>
        <dbReference type="ARBA" id="ARBA00022737"/>
    </source>
</evidence>
<evidence type="ECO:0000313" key="5">
    <source>
        <dbReference type="Proteomes" id="UP001604277"/>
    </source>
</evidence>
<dbReference type="EMBL" id="JBFOLJ010000003">
    <property type="protein sequence ID" value="KAL2547414.1"/>
    <property type="molecule type" value="Genomic_DNA"/>
</dbReference>
<comment type="caution">
    <text evidence="4">The sequence shown here is derived from an EMBL/GenBank/DDBJ whole genome shotgun (WGS) entry which is preliminary data.</text>
</comment>
<dbReference type="InterPro" id="IPR006636">
    <property type="entry name" value="STI1_HS-bd"/>
</dbReference>
<feature type="domain" description="STI1" evidence="3">
    <location>
        <begin position="264"/>
        <end position="303"/>
    </location>
</feature>
<dbReference type="InterPro" id="IPR011990">
    <property type="entry name" value="TPR-like_helical_dom_sf"/>
</dbReference>
<proteinExistence type="predicted"/>
<sequence>MDSSDIVRLLDRFIAKCRADPTLLLSDNFLDFFRDYIESLRGKIPESAWGTEGMGDLSIEVTEENRNAFQQAKIQAMEAISEDNLEEAIKYLTMAILLNPKSANMYSTSASLYIKIKNLNAAIRDAIAAPEINPDSAASKMDYDEEISVVLKKVDPNAHKFEEHRRKYERLRKEQEYRKIEHKRVQLPFEARAAYQKVNKQELSSSSGSQGGMPGRFLGGMPGDFPGSTPGGFPGGMPGFFPGSMPGGMHGNIDYNKILKILNNPELMVAFKDPEVMAALEDVMKNPASLAKHQANPKVAPVIAKILSKFGPSKL</sequence>
<dbReference type="Pfam" id="PF17830">
    <property type="entry name" value="STI1-HOP_DP"/>
    <property type="match status" value="1"/>
</dbReference>
<dbReference type="SMART" id="SM00727">
    <property type="entry name" value="STI1"/>
    <property type="match status" value="1"/>
</dbReference>